<sequence length="1388" mass="144848">MKNIYIKSINNNLKYLVLFIAFLIGNAFTTTAQVRVNFTQRTSQYTPTKKIYNVKGDFAMLGNTNLTPQNYGVNTNNNGQYMQYVDIDNDPNTLNSSSSTLALSTENGAIPSCSNIVYAGLYWTGKSSASNTFTVTKDVPNGTQAINNNLTIAHNQNIANTNYSLSITRNNPNPNNSNTSPIYTFSGNGNTYVFNYTNNAAPAKVTLSVNGGLAANIPVTVVVSGTNATATLTTPYSITDGTVTLKINNLVRSTAINLNSGNTQNTSTALVNVSGTIPVILTITKNYDKRVISLKGPNSTSYTQFTAAATDIYYPNGIDDDIYSAHKEITDYVKTNGIGEYFAADIALLQGDPGGTGYSGGWGIIVVYENSKMKYRDVTIFDGYAYVNSSNSTGFTLPVSGFNTVQSGNVGVKLGIMASEGDVAYTGDYFQIQKKSDASYLSLNHSLNSTTNFFNSSINTGGGFRNPSLQNNTGIDISMFNVPNTGNTVIGNSQTSTNFKYGTSGDTYSIFAIAMAVDAYIPEVEGLISATTINNVPVATQPFSTLPGQEIGFNVDVKNLGTEAINNYKVIIPIPYNATYVAGSAIVSVLFTPLPTPNNIYFDPALGITGSIVWDFGKLPLPSNPSTLLAKLNFKIKATIDCQILSNSSCGSAIVVDGISTGAGATTGIIFNGTKFIQGYTQNGTCIGQPIAQSLTIGIDSANYVATYCQNTPLVRNFSYCNGSSLVSPSEITSNFPNGSLFYDSFPVTTSSIQYTASNPFPLVDGSTATYYALPPSSNPGCNFPFTISKCKKILANDDAGIAVNGLTGGTSFTNVLINDTLNGVTVTPAQVKLTFVSSTNASVTLSGSDVVVAPGTPEGNYTLSYQICEVGNLSNCDTAIVTVPVSKAQIIANNDTIDGGNGTTGNPNAGNVLANNGNGPDSLNGNPITIDQVNLTITTPATAINGNPVPAINPSSGQISIPTGTPAGTYTIIYQICEKLNPTNCDSATVTITSAAPIIDAVDNSYSSQCSLNVSLGSVLNNDTLNLLTVNPSDVIITLVSGDNPNVSFNTTTGAVSIISGLAVGQYILVYKICQAINLNNCDTANIVINITDTTKPIAPVLADVIGQCSATATTPTTTDNCSGTVTGTTADSLTYNTQGTHIITWTFNDGNGNSITATQNVIITDTTKPIAPVLADVIGQCSATATTPTTTDNCSGTVTGTTADSLTYNTQGTHIITWTFNDGNGNSITATQNVILADNISPIPPLAPANLIVDCAINVPTTIALTATDNCSGIITTLGVDSIVQGNCPNSFVITRIWTFTDASNNSSSISQTINVQDITAPVIAALPAPSTISCPATPVFAVATATDGCGSAFTLTSADVTTPGVCAGSYSVTRTWTAKDGCNNS</sequence>
<dbReference type="EMBL" id="QCZI01000017">
    <property type="protein sequence ID" value="PWA04203.1"/>
    <property type="molecule type" value="Genomic_DNA"/>
</dbReference>
<comment type="caution">
    <text evidence="2">The sequence shown here is derived from an EMBL/GenBank/DDBJ whole genome shotgun (WGS) entry which is preliminary data.</text>
</comment>
<dbReference type="InterPro" id="IPR057078">
    <property type="entry name" value="HYR-4C"/>
</dbReference>
<organism evidence="2 3">
    <name type="scientific">Flavobacterium psychrotolerans</name>
    <dbReference type="NCBI Taxonomy" id="2169410"/>
    <lineage>
        <taxon>Bacteria</taxon>
        <taxon>Pseudomonadati</taxon>
        <taxon>Bacteroidota</taxon>
        <taxon>Flavobacteriia</taxon>
        <taxon>Flavobacteriales</taxon>
        <taxon>Flavobacteriaceae</taxon>
        <taxon>Flavobacterium</taxon>
    </lineage>
</organism>
<gene>
    <name evidence="2" type="ORF">DB895_11940</name>
</gene>
<evidence type="ECO:0000313" key="2">
    <source>
        <dbReference type="EMBL" id="PWA04203.1"/>
    </source>
</evidence>
<protein>
    <recommendedName>
        <fullName evidence="1">HYR-like domain-containing protein</fullName>
    </recommendedName>
</protein>
<proteinExistence type="predicted"/>
<name>A0A2U1JH63_9FLAO</name>
<evidence type="ECO:0000259" key="1">
    <source>
        <dbReference type="Pfam" id="PF23237"/>
    </source>
</evidence>
<feature type="non-terminal residue" evidence="2">
    <location>
        <position position="1388"/>
    </location>
</feature>
<keyword evidence="3" id="KW-1185">Reference proteome</keyword>
<reference evidence="2 3" key="1">
    <citation type="submission" date="2018-04" db="EMBL/GenBank/DDBJ databases">
        <title>Flavobacterium sp. nov., isolated from glacier ice.</title>
        <authorList>
            <person name="Liu Q."/>
            <person name="Xin Y.-H."/>
        </authorList>
    </citation>
    <scope>NUCLEOTIDE SEQUENCE [LARGE SCALE GENOMIC DNA]</scope>
    <source>
        <strain evidence="2 3">RB1R5</strain>
    </source>
</reference>
<dbReference type="Pfam" id="PF23237">
    <property type="entry name" value="HYR_4C"/>
    <property type="match status" value="1"/>
</dbReference>
<evidence type="ECO:0000313" key="3">
    <source>
        <dbReference type="Proteomes" id="UP000245449"/>
    </source>
</evidence>
<dbReference type="Proteomes" id="UP000245449">
    <property type="component" value="Unassembled WGS sequence"/>
</dbReference>
<dbReference type="RefSeq" id="WP_394336334.1">
    <property type="nucleotide sequence ID" value="NZ_QCZI01000017.1"/>
</dbReference>
<feature type="domain" description="HYR-like" evidence="1">
    <location>
        <begin position="1250"/>
        <end position="1318"/>
    </location>
</feature>
<accession>A0A2U1JH63</accession>